<dbReference type="EC" id="3.1.4.4" evidence="3"/>
<dbReference type="Gene3D" id="3.30.870.10">
    <property type="entry name" value="Endonuclease Chain A"/>
    <property type="match status" value="1"/>
</dbReference>
<dbReference type="GO" id="GO:0006793">
    <property type="term" value="P:phosphorus metabolic process"/>
    <property type="evidence" value="ECO:0007669"/>
    <property type="project" value="UniProtKB-ARBA"/>
</dbReference>
<dbReference type="PANTHER" id="PTHR43856">
    <property type="entry name" value="CARDIOLIPIN HYDROLASE"/>
    <property type="match status" value="1"/>
</dbReference>
<dbReference type="eggNOG" id="COG1502">
    <property type="taxonomic scope" value="Bacteria"/>
</dbReference>
<feature type="transmembrane region" description="Helical" evidence="7">
    <location>
        <begin position="432"/>
        <end position="449"/>
    </location>
</feature>
<keyword evidence="10" id="KW-1185">Reference proteome</keyword>
<sequence>MDANSVLLLATINSQLNFITLTLLKSSIMTTDTQVLEQEVLDDNKEIFARIVKELEGSDFEILIASSWFTDDELFEIIKIKAAQKVSVKLIIADNQENQKLDFEELIILGASVTKIKNVGYGIMHQKFCVIDNRIALHGSYNWSVNARKNNHESIIVTNHEQTVASLVANFNNINQKALQQRNEMIKPVEEKLTAESKIEKHTAKEHAISEFTKVLDSMIASEIGNFDRAILRKQGYERAKFNNGDHQVLTKSLDTVYSVFINDIDVVDDKKRRLITKIDEQSIKSINTFEENLNLQLQTAESEAENGILNAKNKLISIKSDVEKNKQYIESLKNIKILSHEKIISEFKEKIRNAQRDFIIPKFKWYEFIPVLIANICLITYLFIFYSSACYILLFAVEDSRAAREAGLDSLPMEIFNPQALSLTLEKGGSGFIFILLFVSIPLFCALLKLFTKKAWVIFVMFIIGVFLIDTAIAYKVSAAIYQMKYDAGDINEVWQFEKAFTDPNFYLVFLLGGFGLVMLKFAFEKLISIFDERNPDVATLKNSLLITQMSEDVRQEEDKSLAVKEEIYTVEGLNLGLEAQYKITETELESTPNKLNMLKEIKKTDLITGKQHIRDISTIYKSHVENDHLPISIDALNDRINIFLEGWNDYLHEEYAIIKATDKSKEAFGTAINWQNDKTKLSQIDKRVKL</sequence>
<evidence type="ECO:0000256" key="5">
    <source>
        <dbReference type="ARBA" id="ARBA00022963"/>
    </source>
</evidence>
<evidence type="ECO:0000313" key="9">
    <source>
        <dbReference type="EMBL" id="KEQ31785.1"/>
    </source>
</evidence>
<organism evidence="9 10">
    <name type="scientific">Pedobacter antarcticus 4BY</name>
    <dbReference type="NCBI Taxonomy" id="1358423"/>
    <lineage>
        <taxon>Bacteria</taxon>
        <taxon>Pseudomonadati</taxon>
        <taxon>Bacteroidota</taxon>
        <taxon>Sphingobacteriia</taxon>
        <taxon>Sphingobacteriales</taxon>
        <taxon>Sphingobacteriaceae</taxon>
        <taxon>Pedobacter</taxon>
    </lineage>
</organism>
<evidence type="ECO:0000259" key="8">
    <source>
        <dbReference type="PROSITE" id="PS50035"/>
    </source>
</evidence>
<evidence type="ECO:0000256" key="2">
    <source>
        <dbReference type="ARBA" id="ARBA00008664"/>
    </source>
</evidence>
<name>A0A081PM62_9SPHI</name>
<evidence type="ECO:0000256" key="6">
    <source>
        <dbReference type="ARBA" id="ARBA00023098"/>
    </source>
</evidence>
<dbReference type="GO" id="GO:0016042">
    <property type="term" value="P:lipid catabolic process"/>
    <property type="evidence" value="ECO:0007669"/>
    <property type="project" value="UniProtKB-KW"/>
</dbReference>
<evidence type="ECO:0000256" key="3">
    <source>
        <dbReference type="ARBA" id="ARBA00012027"/>
    </source>
</evidence>
<accession>A0A081PM62</accession>
<comment type="similarity">
    <text evidence="2">Belongs to the phospholipase D family.</text>
</comment>
<comment type="catalytic activity">
    <reaction evidence="1">
        <text>a 1,2-diacyl-sn-glycero-3-phosphocholine + H2O = a 1,2-diacyl-sn-glycero-3-phosphate + choline + H(+)</text>
        <dbReference type="Rhea" id="RHEA:14445"/>
        <dbReference type="ChEBI" id="CHEBI:15354"/>
        <dbReference type="ChEBI" id="CHEBI:15377"/>
        <dbReference type="ChEBI" id="CHEBI:15378"/>
        <dbReference type="ChEBI" id="CHEBI:57643"/>
        <dbReference type="ChEBI" id="CHEBI:58608"/>
        <dbReference type="EC" id="3.1.4.4"/>
    </reaction>
</comment>
<dbReference type="GO" id="GO:0004630">
    <property type="term" value="F:phospholipase D activity"/>
    <property type="evidence" value="ECO:0007669"/>
    <property type="project" value="UniProtKB-EC"/>
</dbReference>
<feature type="domain" description="PLD phosphodiesterase" evidence="8">
    <location>
        <begin position="120"/>
        <end position="147"/>
    </location>
</feature>
<dbReference type="Pfam" id="PF13091">
    <property type="entry name" value="PLDc_2"/>
    <property type="match status" value="1"/>
</dbReference>
<dbReference type="InterPro" id="IPR025202">
    <property type="entry name" value="PLD-like_dom"/>
</dbReference>
<dbReference type="PROSITE" id="PS50035">
    <property type="entry name" value="PLD"/>
    <property type="match status" value="1"/>
</dbReference>
<keyword evidence="7" id="KW-0812">Transmembrane</keyword>
<evidence type="ECO:0000313" key="10">
    <source>
        <dbReference type="Proteomes" id="UP000028007"/>
    </source>
</evidence>
<dbReference type="InterPro" id="IPR001736">
    <property type="entry name" value="PLipase_D/transphosphatidylase"/>
</dbReference>
<protein>
    <recommendedName>
        <fullName evidence="3">phospholipase D</fullName>
        <ecNumber evidence="3">3.1.4.4</ecNumber>
    </recommendedName>
</protein>
<feature type="transmembrane region" description="Helical" evidence="7">
    <location>
        <begin position="369"/>
        <end position="395"/>
    </location>
</feature>
<comment type="caution">
    <text evidence="9">The sequence shown here is derived from an EMBL/GenBank/DDBJ whole genome shotgun (WGS) entry which is preliminary data.</text>
</comment>
<dbReference type="GO" id="GO:0016891">
    <property type="term" value="F:RNA endonuclease activity producing 5'-phosphomonoesters, hydrolytic mechanism"/>
    <property type="evidence" value="ECO:0007669"/>
    <property type="project" value="TreeGrafter"/>
</dbReference>
<keyword evidence="6" id="KW-0443">Lipid metabolism</keyword>
<feature type="transmembrane region" description="Helical" evidence="7">
    <location>
        <begin position="456"/>
        <end position="476"/>
    </location>
</feature>
<dbReference type="AlphaFoldDB" id="A0A081PM62"/>
<dbReference type="Proteomes" id="UP000028007">
    <property type="component" value="Unassembled WGS sequence"/>
</dbReference>
<reference evidence="9 10" key="1">
    <citation type="journal article" date="1992" name="Int. J. Syst. Bacteriol.">
        <title>Sphingobacterium antarcticus sp. nov. a Psychrotrophic Bacterium from the Soils of Schirmacher Oasis, Antarctica.</title>
        <authorList>
            <person name="Shivaji S."/>
            <person name="Ray M.K."/>
            <person name="Rao N.S."/>
            <person name="Saiserr L."/>
            <person name="Jagannadham M.V."/>
            <person name="Kumar G.S."/>
            <person name="Reddy G."/>
            <person name="Bhargava P.M."/>
        </authorList>
    </citation>
    <scope>NUCLEOTIDE SEQUENCE [LARGE SCALE GENOMIC DNA]</scope>
    <source>
        <strain evidence="9 10">4BY</strain>
    </source>
</reference>
<dbReference type="EMBL" id="JNFF01000001">
    <property type="protein sequence ID" value="KEQ31785.1"/>
    <property type="molecule type" value="Genomic_DNA"/>
</dbReference>
<dbReference type="PANTHER" id="PTHR43856:SF1">
    <property type="entry name" value="MITOCHONDRIAL CARDIOLIPIN HYDROLASE"/>
    <property type="match status" value="1"/>
</dbReference>
<dbReference type="InterPro" id="IPR051406">
    <property type="entry name" value="PLD_domain"/>
</dbReference>
<evidence type="ECO:0000256" key="7">
    <source>
        <dbReference type="SAM" id="Phobius"/>
    </source>
</evidence>
<dbReference type="SMART" id="SM00155">
    <property type="entry name" value="PLDc"/>
    <property type="match status" value="1"/>
</dbReference>
<feature type="transmembrane region" description="Helical" evidence="7">
    <location>
        <begin position="507"/>
        <end position="525"/>
    </location>
</feature>
<proteinExistence type="inferred from homology"/>
<keyword evidence="7" id="KW-1133">Transmembrane helix</keyword>
<keyword evidence="4" id="KW-0378">Hydrolase</keyword>
<evidence type="ECO:0000256" key="4">
    <source>
        <dbReference type="ARBA" id="ARBA00022801"/>
    </source>
</evidence>
<keyword evidence="5" id="KW-0442">Lipid degradation</keyword>
<dbReference type="SUPFAM" id="SSF56024">
    <property type="entry name" value="Phospholipase D/nuclease"/>
    <property type="match status" value="1"/>
</dbReference>
<gene>
    <name evidence="9" type="ORF">N180_12000</name>
</gene>
<evidence type="ECO:0000256" key="1">
    <source>
        <dbReference type="ARBA" id="ARBA00000798"/>
    </source>
</evidence>
<keyword evidence="7" id="KW-0472">Membrane</keyword>